<organism evidence="2 3">
    <name type="scientific">Anaeromyces robustus</name>
    <dbReference type="NCBI Taxonomy" id="1754192"/>
    <lineage>
        <taxon>Eukaryota</taxon>
        <taxon>Fungi</taxon>
        <taxon>Fungi incertae sedis</taxon>
        <taxon>Chytridiomycota</taxon>
        <taxon>Chytridiomycota incertae sedis</taxon>
        <taxon>Neocallimastigomycetes</taxon>
        <taxon>Neocallimastigales</taxon>
        <taxon>Neocallimastigaceae</taxon>
        <taxon>Anaeromyces</taxon>
    </lineage>
</organism>
<dbReference type="Pfam" id="PF08432">
    <property type="entry name" value="Vfa1"/>
    <property type="match status" value="1"/>
</dbReference>
<reference evidence="2 3" key="1">
    <citation type="submission" date="2016-08" db="EMBL/GenBank/DDBJ databases">
        <title>A Parts List for Fungal Cellulosomes Revealed by Comparative Genomics.</title>
        <authorList>
            <consortium name="DOE Joint Genome Institute"/>
            <person name="Haitjema C.H."/>
            <person name="Gilmore S.P."/>
            <person name="Henske J.K."/>
            <person name="Solomon K.V."/>
            <person name="De Groot R."/>
            <person name="Kuo A."/>
            <person name="Mondo S.J."/>
            <person name="Salamov A.A."/>
            <person name="Labutti K."/>
            <person name="Zhao Z."/>
            <person name="Chiniquy J."/>
            <person name="Barry K."/>
            <person name="Brewer H.M."/>
            <person name="Purvine S.O."/>
            <person name="Wright A.T."/>
            <person name="Boxma B."/>
            <person name="Van Alen T."/>
            <person name="Hackstein J.H."/>
            <person name="Baker S.E."/>
            <person name="Grigoriev I.V."/>
            <person name="O'Malley M.A."/>
        </authorList>
    </citation>
    <scope>NUCLEOTIDE SEQUENCE [LARGE SCALE GENOMIC DNA]</scope>
    <source>
        <strain evidence="2 3">S4</strain>
    </source>
</reference>
<dbReference type="GO" id="GO:0005768">
    <property type="term" value="C:endosome"/>
    <property type="evidence" value="ECO:0007669"/>
    <property type="project" value="TreeGrafter"/>
</dbReference>
<dbReference type="OrthoDB" id="2158714at2759"/>
<proteinExistence type="predicted"/>
<comment type="caution">
    <text evidence="2">The sequence shown here is derived from an EMBL/GenBank/DDBJ whole genome shotgun (WGS) entry which is preliminary data.</text>
</comment>
<gene>
    <name evidence="2" type="ORF">BCR32DRAFT_292769</name>
</gene>
<feature type="compositionally biased region" description="Basic and acidic residues" evidence="1">
    <location>
        <begin position="134"/>
        <end position="145"/>
    </location>
</feature>
<dbReference type="GO" id="GO:0007034">
    <property type="term" value="P:vacuolar transport"/>
    <property type="evidence" value="ECO:0007669"/>
    <property type="project" value="TreeGrafter"/>
</dbReference>
<protein>
    <recommendedName>
        <fullName evidence="4">DUF1742-domain-containing protein</fullName>
    </recommendedName>
</protein>
<accession>A0A1Y1X952</accession>
<reference evidence="2 3" key="2">
    <citation type="submission" date="2016-08" db="EMBL/GenBank/DDBJ databases">
        <title>Pervasive Adenine N6-methylation of Active Genes in Fungi.</title>
        <authorList>
            <consortium name="DOE Joint Genome Institute"/>
            <person name="Mondo S.J."/>
            <person name="Dannebaum R.O."/>
            <person name="Kuo R.C."/>
            <person name="Labutti K."/>
            <person name="Haridas S."/>
            <person name="Kuo A."/>
            <person name="Salamov A."/>
            <person name="Ahrendt S.R."/>
            <person name="Lipzen A."/>
            <person name="Sullivan W."/>
            <person name="Andreopoulos W.B."/>
            <person name="Clum A."/>
            <person name="Lindquist E."/>
            <person name="Daum C."/>
            <person name="Ramamoorthy G.K."/>
            <person name="Gryganskyi A."/>
            <person name="Culley D."/>
            <person name="Magnuson J.K."/>
            <person name="James T.Y."/>
            <person name="O'Malley M.A."/>
            <person name="Stajich J.E."/>
            <person name="Spatafora J.W."/>
            <person name="Visel A."/>
            <person name="Grigoriev I.V."/>
        </authorList>
    </citation>
    <scope>NUCLEOTIDE SEQUENCE [LARGE SCALE GENOMIC DNA]</scope>
    <source>
        <strain evidence="2 3">S4</strain>
    </source>
</reference>
<keyword evidence="3" id="KW-1185">Reference proteome</keyword>
<dbReference type="PANTHER" id="PTHR28218:SF1">
    <property type="entry name" value="VPS4-ASSOCIATED PROTEIN 1"/>
    <property type="match status" value="1"/>
</dbReference>
<dbReference type="PANTHER" id="PTHR28218">
    <property type="entry name" value="VPS4-ASSOCIATED PROTEIN 1"/>
    <property type="match status" value="1"/>
</dbReference>
<dbReference type="Proteomes" id="UP000193944">
    <property type="component" value="Unassembled WGS sequence"/>
</dbReference>
<evidence type="ECO:0000313" key="2">
    <source>
        <dbReference type="EMBL" id="ORX82272.1"/>
    </source>
</evidence>
<evidence type="ECO:0000313" key="3">
    <source>
        <dbReference type="Proteomes" id="UP000193944"/>
    </source>
</evidence>
<name>A0A1Y1X952_9FUNG</name>
<dbReference type="STRING" id="1754192.A0A1Y1X952"/>
<dbReference type="InterPro" id="IPR013640">
    <property type="entry name" value="Vfa1"/>
</dbReference>
<sequence>MASNSSLFYNEYILRLANDKEGSCFVCYKPTNYFLHTSREPRDWFYVCKNHINDKSFCTRIYSEEELKSRKEAEEQWEKEREEARKKAGILNFFDKQPQKPDFNNSTGELSTNGTVKVKLQKQFMFLRIQNHKQKNDNKKAKEIMKQFPKAPRNRIG</sequence>
<evidence type="ECO:0008006" key="4">
    <source>
        <dbReference type="Google" id="ProtNLM"/>
    </source>
</evidence>
<dbReference type="AlphaFoldDB" id="A0A1Y1X952"/>
<feature type="region of interest" description="Disordered" evidence="1">
    <location>
        <begin position="131"/>
        <end position="157"/>
    </location>
</feature>
<dbReference type="EMBL" id="MCFG01000099">
    <property type="protein sequence ID" value="ORX82272.1"/>
    <property type="molecule type" value="Genomic_DNA"/>
</dbReference>
<evidence type="ECO:0000256" key="1">
    <source>
        <dbReference type="SAM" id="MobiDB-lite"/>
    </source>
</evidence>